<dbReference type="Gene3D" id="3.30.460.10">
    <property type="entry name" value="Beta Polymerase, domain 2"/>
    <property type="match status" value="1"/>
</dbReference>
<dbReference type="PANTHER" id="PTHR34822:SF1">
    <property type="entry name" value="GRPB FAMILY PROTEIN"/>
    <property type="match status" value="1"/>
</dbReference>
<dbReference type="RefSeq" id="WP_115453888.1">
    <property type="nucleotide sequence ID" value="NZ_QNQT01000015.1"/>
</dbReference>
<organism evidence="1 2">
    <name type="scientific">Neobacillus piezotolerans</name>
    <dbReference type="NCBI Taxonomy" id="2259171"/>
    <lineage>
        <taxon>Bacteria</taxon>
        <taxon>Bacillati</taxon>
        <taxon>Bacillota</taxon>
        <taxon>Bacilli</taxon>
        <taxon>Bacillales</taxon>
        <taxon>Bacillaceae</taxon>
        <taxon>Neobacillus</taxon>
    </lineage>
</organism>
<dbReference type="AlphaFoldDB" id="A0A3D8GKQ4"/>
<dbReference type="SUPFAM" id="SSF81301">
    <property type="entry name" value="Nucleotidyltransferase"/>
    <property type="match status" value="1"/>
</dbReference>
<protein>
    <submittedName>
        <fullName evidence="1">GrpB family protein</fullName>
    </submittedName>
</protein>
<comment type="caution">
    <text evidence="1">The sequence shown here is derived from an EMBL/GenBank/DDBJ whole genome shotgun (WGS) entry which is preliminary data.</text>
</comment>
<evidence type="ECO:0000313" key="1">
    <source>
        <dbReference type="EMBL" id="RDU34988.1"/>
    </source>
</evidence>
<proteinExistence type="predicted"/>
<dbReference type="Proteomes" id="UP000257144">
    <property type="component" value="Unassembled WGS sequence"/>
</dbReference>
<dbReference type="InterPro" id="IPR043519">
    <property type="entry name" value="NT_sf"/>
</dbReference>
<gene>
    <name evidence="1" type="ORF">DRW41_20440</name>
</gene>
<accession>A0A3D8GKQ4</accession>
<reference evidence="1 2" key="1">
    <citation type="submission" date="2018-07" db="EMBL/GenBank/DDBJ databases">
        <title>Bacillus sp. YLB-04 draft genome sequence.</title>
        <authorList>
            <person name="Yu L."/>
            <person name="Tang X."/>
        </authorList>
    </citation>
    <scope>NUCLEOTIDE SEQUENCE [LARGE SCALE GENOMIC DNA]</scope>
    <source>
        <strain evidence="1 2">YLB-04</strain>
    </source>
</reference>
<dbReference type="Pfam" id="PF04229">
    <property type="entry name" value="GrpB"/>
    <property type="match status" value="1"/>
</dbReference>
<dbReference type="EMBL" id="QNQT01000015">
    <property type="protein sequence ID" value="RDU34988.1"/>
    <property type="molecule type" value="Genomic_DNA"/>
</dbReference>
<evidence type="ECO:0000313" key="2">
    <source>
        <dbReference type="Proteomes" id="UP000257144"/>
    </source>
</evidence>
<dbReference type="InterPro" id="IPR007344">
    <property type="entry name" value="GrpB/CoaE"/>
</dbReference>
<sequence>MKPPRKVEVEPYKEGWPERFTEEAAILIEALASDRAVFHHIGSTSVPGLNAKPIIDILAEADSLGFFDEAVDKLRLAGYEPRGENGIPGRRYFIKYDSNGERVVHLHAFEKGSQQIIRHLAFRDYLRVHPLRAAQYGKVKETAAAMFPNDISSYIDYKEKTVLEIEKEALEWAGIRE</sequence>
<keyword evidence="2" id="KW-1185">Reference proteome</keyword>
<dbReference type="PANTHER" id="PTHR34822">
    <property type="entry name" value="GRPB DOMAIN PROTEIN (AFU_ORTHOLOGUE AFUA_1G01530)"/>
    <property type="match status" value="1"/>
</dbReference>
<dbReference type="OrthoDB" id="9799092at2"/>
<name>A0A3D8GKQ4_9BACI</name>